<comment type="caution">
    <text evidence="3">The sequence shown here is derived from an EMBL/GenBank/DDBJ whole genome shotgun (WGS) entry which is preliminary data.</text>
</comment>
<feature type="domain" description="Flavin reductase like" evidence="2">
    <location>
        <begin position="27"/>
        <end position="177"/>
    </location>
</feature>
<evidence type="ECO:0000313" key="4">
    <source>
        <dbReference type="Proteomes" id="UP000262172"/>
    </source>
</evidence>
<dbReference type="InterPro" id="IPR012349">
    <property type="entry name" value="Split_barrel_FMN-bd"/>
</dbReference>
<accession>A0A371NPV3</accession>
<keyword evidence="4" id="KW-1185">Reference proteome</keyword>
<dbReference type="Proteomes" id="UP000262172">
    <property type="component" value="Unassembled WGS sequence"/>
</dbReference>
<dbReference type="AlphaFoldDB" id="A0A371NPV3"/>
<organism evidence="3 4">
    <name type="scientific">Microbacterium bovistercoris</name>
    <dbReference type="NCBI Taxonomy" id="2293570"/>
    <lineage>
        <taxon>Bacteria</taxon>
        <taxon>Bacillati</taxon>
        <taxon>Actinomycetota</taxon>
        <taxon>Actinomycetes</taxon>
        <taxon>Micrococcales</taxon>
        <taxon>Microbacteriaceae</taxon>
        <taxon>Microbacterium</taxon>
    </lineage>
</organism>
<keyword evidence="1" id="KW-0560">Oxidoreductase</keyword>
<dbReference type="GO" id="GO:0042602">
    <property type="term" value="F:riboflavin reductase (NADPH) activity"/>
    <property type="evidence" value="ECO:0007669"/>
    <property type="project" value="TreeGrafter"/>
</dbReference>
<evidence type="ECO:0000313" key="3">
    <source>
        <dbReference type="EMBL" id="REJ04216.1"/>
    </source>
</evidence>
<dbReference type="SMART" id="SM00903">
    <property type="entry name" value="Flavin_Reduct"/>
    <property type="match status" value="1"/>
</dbReference>
<name>A0A371NPV3_9MICO</name>
<dbReference type="PANTHER" id="PTHR30466">
    <property type="entry name" value="FLAVIN REDUCTASE"/>
    <property type="match status" value="1"/>
</dbReference>
<reference evidence="3 4" key="1">
    <citation type="submission" date="2018-08" db="EMBL/GenBank/DDBJ databases">
        <title>Isolation, diversity and antifungal activity of Actinobacteria from cow dung.</title>
        <authorList>
            <person name="Ling L."/>
        </authorList>
    </citation>
    <scope>NUCLEOTIDE SEQUENCE [LARGE SCALE GENOMIC DNA]</scope>
    <source>
        <strain evidence="3 4">NEAU-LLE</strain>
    </source>
</reference>
<evidence type="ECO:0000256" key="1">
    <source>
        <dbReference type="ARBA" id="ARBA00023002"/>
    </source>
</evidence>
<dbReference type="EMBL" id="QUAB01000047">
    <property type="protein sequence ID" value="REJ04216.1"/>
    <property type="molecule type" value="Genomic_DNA"/>
</dbReference>
<gene>
    <name evidence="3" type="ORF">DY023_15030</name>
</gene>
<dbReference type="GO" id="GO:0006208">
    <property type="term" value="P:pyrimidine nucleobase catabolic process"/>
    <property type="evidence" value="ECO:0007669"/>
    <property type="project" value="TreeGrafter"/>
</dbReference>
<dbReference type="InterPro" id="IPR050268">
    <property type="entry name" value="NADH-dep_flavin_reductase"/>
</dbReference>
<proteinExistence type="predicted"/>
<sequence length="184" mass="19619">MSAIAQIETRTHGFSASLSPDELKSLFRGHPGGVAVITADAGDGPVALTATSVSSVSADPPLLIFSISALSSASDVLARAETVVVHLLDAHDLEVAELGASSGVDRFAETHRWSRLITGEPVYHDVRAWVRCAVVNRMDTGTATVFAAHALQSHIERDVEPGVPGDALVYHNRTWHRLGEHSRI</sequence>
<dbReference type="PANTHER" id="PTHR30466:SF1">
    <property type="entry name" value="FMN REDUCTASE (NADH) RUTF"/>
    <property type="match status" value="1"/>
</dbReference>
<dbReference type="GO" id="GO:0010181">
    <property type="term" value="F:FMN binding"/>
    <property type="evidence" value="ECO:0007669"/>
    <property type="project" value="InterPro"/>
</dbReference>
<dbReference type="OrthoDB" id="8901155at2"/>
<dbReference type="Gene3D" id="2.30.110.10">
    <property type="entry name" value="Electron Transport, Fmn-binding Protein, Chain A"/>
    <property type="match status" value="1"/>
</dbReference>
<protein>
    <submittedName>
        <fullName evidence="3">Flavin reductase</fullName>
    </submittedName>
</protein>
<dbReference type="Pfam" id="PF01613">
    <property type="entry name" value="Flavin_Reduct"/>
    <property type="match status" value="1"/>
</dbReference>
<dbReference type="SUPFAM" id="SSF50475">
    <property type="entry name" value="FMN-binding split barrel"/>
    <property type="match status" value="1"/>
</dbReference>
<evidence type="ECO:0000259" key="2">
    <source>
        <dbReference type="SMART" id="SM00903"/>
    </source>
</evidence>
<dbReference type="InterPro" id="IPR002563">
    <property type="entry name" value="Flavin_Rdtase-like_dom"/>
</dbReference>